<organism evidence="3 4">
    <name type="scientific">Branchiostoma belcheri</name>
    <name type="common">Amphioxus</name>
    <dbReference type="NCBI Taxonomy" id="7741"/>
    <lineage>
        <taxon>Eukaryota</taxon>
        <taxon>Metazoa</taxon>
        <taxon>Chordata</taxon>
        <taxon>Cephalochordata</taxon>
        <taxon>Leptocardii</taxon>
        <taxon>Amphioxiformes</taxon>
        <taxon>Branchiostomatidae</taxon>
        <taxon>Branchiostoma</taxon>
    </lineage>
</organism>
<evidence type="ECO:0000313" key="3">
    <source>
        <dbReference type="Proteomes" id="UP000515135"/>
    </source>
</evidence>
<feature type="region of interest" description="Disordered" evidence="1">
    <location>
        <begin position="116"/>
        <end position="148"/>
    </location>
</feature>
<dbReference type="AlphaFoldDB" id="A0A6P5AS54"/>
<gene>
    <name evidence="4" type="primary">LOC109485590</name>
</gene>
<keyword evidence="2" id="KW-0732">Signal</keyword>
<dbReference type="GeneID" id="109485590"/>
<name>A0A6P5AS54_BRABE</name>
<feature type="region of interest" description="Disordered" evidence="1">
    <location>
        <begin position="225"/>
        <end position="252"/>
    </location>
</feature>
<evidence type="ECO:0000256" key="2">
    <source>
        <dbReference type="SAM" id="SignalP"/>
    </source>
</evidence>
<feature type="compositionally biased region" description="Pro residues" evidence="1">
    <location>
        <begin position="139"/>
        <end position="148"/>
    </location>
</feature>
<evidence type="ECO:0000256" key="1">
    <source>
        <dbReference type="SAM" id="MobiDB-lite"/>
    </source>
</evidence>
<feature type="chain" id="PRO_5028174468" evidence="2">
    <location>
        <begin position="28"/>
        <end position="252"/>
    </location>
</feature>
<protein>
    <submittedName>
        <fullName evidence="4">Uncharacterized protein LOC109485590</fullName>
    </submittedName>
</protein>
<dbReference type="OrthoDB" id="10047079at2759"/>
<proteinExistence type="predicted"/>
<feature type="compositionally biased region" description="Basic and acidic residues" evidence="1">
    <location>
        <begin position="83"/>
        <end position="97"/>
    </location>
</feature>
<sequence length="252" mass="28534">MSAKMSSWWSLAVVVCVFLTSSNVADAKPIVVVEEILSPDVQEDVFPPAYVDTAAKDDGNARKALLDKPQGIDNTILSPGQDRSWEDPNRIGAGKEDSWEDFNSLGGGFDVGNELYPPSQFEDDDDSDVFGGQLAEQTTPPPPPPPVRPHLSLLTLAEKIKKLERRMTARRADISRQVDKESRRRKELELVIRRQGKLIRELRVKNKFLRDMVQNQEDILEDLREEEEQEAEAVARNPTPSSRFNRAAWRRN</sequence>
<dbReference type="Proteomes" id="UP000515135">
    <property type="component" value="Unplaced"/>
</dbReference>
<feature type="signal peptide" evidence="2">
    <location>
        <begin position="1"/>
        <end position="27"/>
    </location>
</feature>
<evidence type="ECO:0000313" key="4">
    <source>
        <dbReference type="RefSeq" id="XP_019644831.1"/>
    </source>
</evidence>
<dbReference type="RefSeq" id="XP_019644831.1">
    <property type="nucleotide sequence ID" value="XM_019789272.1"/>
</dbReference>
<feature type="region of interest" description="Disordered" evidence="1">
    <location>
        <begin position="68"/>
        <end position="97"/>
    </location>
</feature>
<dbReference type="KEGG" id="bbel:109485590"/>
<reference evidence="4" key="1">
    <citation type="submission" date="2025-08" db="UniProtKB">
        <authorList>
            <consortium name="RefSeq"/>
        </authorList>
    </citation>
    <scope>IDENTIFICATION</scope>
    <source>
        <tissue evidence="4">Gonad</tissue>
    </source>
</reference>
<accession>A0A6P5AS54</accession>
<keyword evidence="3" id="KW-1185">Reference proteome</keyword>